<reference evidence="2 3" key="1">
    <citation type="submission" date="2022-07" db="EMBL/GenBank/DDBJ databases">
        <title>Novel species in genus cellulomonas.</title>
        <authorList>
            <person name="Ye L."/>
        </authorList>
    </citation>
    <scope>NUCLEOTIDE SEQUENCE [LARGE SCALE GENOMIC DNA]</scope>
    <source>
        <strain evidence="3">zg-B89</strain>
    </source>
</reference>
<evidence type="ECO:0000313" key="2">
    <source>
        <dbReference type="EMBL" id="UUI70707.1"/>
    </source>
</evidence>
<evidence type="ECO:0000313" key="3">
    <source>
        <dbReference type="Proteomes" id="UP001316384"/>
    </source>
</evidence>
<keyword evidence="3" id="KW-1185">Reference proteome</keyword>
<name>A0ABY5KJQ1_9CELL</name>
<dbReference type="Proteomes" id="UP001316384">
    <property type="component" value="Chromosome"/>
</dbReference>
<feature type="compositionally biased region" description="Low complexity" evidence="1">
    <location>
        <begin position="371"/>
        <end position="393"/>
    </location>
</feature>
<sequence length="406" mass="41307">MIGVLAIAALLISAVVVSVRAFDAQGHVAAAVCRIAEAFGGDGGCDAPSPDVRGPEDYLPPEQCVVTADGGSVGVRAGVVLFGGANGDWLIEELGDGTYRMTRGAGLEGGASVGIGFDVSVTGDGHRYGAGLGAGASASAHLTGGEVHHVATLEDAEALLAAKNVATAKDVVVGPAGPSRWVVDQLHDAFGDTSQERVVPDETYYAAGAGGEASGVLNAFLGGASAQASIDQTLGTRIRKDGSWTVYFKSAAGISGDLQGLSPGDAPGQTGQYAELSGRLEGEYVLEVEYDKAGVPTSMTVRSSYVADGTAEAGHASRAQFEDPDVVNEVAMNLPIRTDADREVAMRTLYSAGIPYAPGLSDGFDVAEYASPGSSRGSRSRSSVVPRSATASSGDRRRRARPPSTA</sequence>
<organism evidence="2 3">
    <name type="scientific">Cellulomonas xiejunii</name>
    <dbReference type="NCBI Taxonomy" id="2968083"/>
    <lineage>
        <taxon>Bacteria</taxon>
        <taxon>Bacillati</taxon>
        <taxon>Actinomycetota</taxon>
        <taxon>Actinomycetes</taxon>
        <taxon>Micrococcales</taxon>
        <taxon>Cellulomonadaceae</taxon>
        <taxon>Cellulomonas</taxon>
    </lineage>
</organism>
<protein>
    <submittedName>
        <fullName evidence="2">Uncharacterized protein</fullName>
    </submittedName>
</protein>
<evidence type="ECO:0000256" key="1">
    <source>
        <dbReference type="SAM" id="MobiDB-lite"/>
    </source>
</evidence>
<feature type="compositionally biased region" description="Basic residues" evidence="1">
    <location>
        <begin position="396"/>
        <end position="406"/>
    </location>
</feature>
<proteinExistence type="predicted"/>
<feature type="region of interest" description="Disordered" evidence="1">
    <location>
        <begin position="368"/>
        <end position="406"/>
    </location>
</feature>
<accession>A0ABY5KJQ1</accession>
<dbReference type="RefSeq" id="WP_227576063.1">
    <property type="nucleotide sequence ID" value="NZ_CP101987.1"/>
</dbReference>
<dbReference type="EMBL" id="CP101987">
    <property type="protein sequence ID" value="UUI70707.1"/>
    <property type="molecule type" value="Genomic_DNA"/>
</dbReference>
<gene>
    <name evidence="2" type="ORF">NP048_12995</name>
</gene>